<sequence>MSFKFSADDFIAAGETIAKLIKGLRETGGFKSDYQELVRELQDLDKALKHVDRLKAGNRNNLDIIKCAASSCRHSLERFLNRISRYEYSLGPTAFSGIKAAGRKIHLSLQQVLKLVQELRVMAPAVDTRFTYFQAPVKVEDALGRVFPVPSEYSFGDLQALIQHRFKVGPGHSQVSNGNYEIFNSKNKKKIMSEEGCNIRGLSPGGMLTMAIILDEIVKPKDNTCPNAAMWLL</sequence>
<dbReference type="PANTHER" id="PTHR38886">
    <property type="entry name" value="SESA DOMAIN-CONTAINING PROTEIN"/>
    <property type="match status" value="1"/>
</dbReference>
<comment type="caution">
    <text evidence="2">The sequence shown here is derived from an EMBL/GenBank/DDBJ whole genome shotgun (WGS) entry which is preliminary data.</text>
</comment>
<dbReference type="EMBL" id="QKRW01000028">
    <property type="protein sequence ID" value="RAL61854.1"/>
    <property type="molecule type" value="Genomic_DNA"/>
</dbReference>
<evidence type="ECO:0000313" key="3">
    <source>
        <dbReference type="Proteomes" id="UP000249056"/>
    </source>
</evidence>
<dbReference type="PANTHER" id="PTHR38886:SF1">
    <property type="entry name" value="NACHT-NTPASE AND P-LOOP NTPASES N-TERMINAL DOMAIN-CONTAINING PROTEIN"/>
    <property type="match status" value="1"/>
</dbReference>
<dbReference type="OrthoDB" id="3045089at2759"/>
<dbReference type="AlphaFoldDB" id="A0A395IPP1"/>
<reference evidence="2 3" key="1">
    <citation type="submission" date="2018-06" db="EMBL/GenBank/DDBJ databases">
        <title>Genome Sequence of the Brown Rot Fungal Pathogen Monilinia fructigena.</title>
        <authorList>
            <person name="Landi L."/>
            <person name="De Miccolis Angelini R.M."/>
            <person name="Pollastro S."/>
            <person name="Abate D."/>
            <person name="Faretra F."/>
            <person name="Romanazzi G."/>
        </authorList>
    </citation>
    <scope>NUCLEOTIDE SEQUENCE [LARGE SCALE GENOMIC DNA]</scope>
    <source>
        <strain evidence="2 3">Mfrg269</strain>
    </source>
</reference>
<dbReference type="Proteomes" id="UP000249056">
    <property type="component" value="Unassembled WGS sequence"/>
</dbReference>
<keyword evidence="3" id="KW-1185">Reference proteome</keyword>
<organism evidence="2 3">
    <name type="scientific">Monilinia fructigena</name>
    <dbReference type="NCBI Taxonomy" id="38457"/>
    <lineage>
        <taxon>Eukaryota</taxon>
        <taxon>Fungi</taxon>
        <taxon>Dikarya</taxon>
        <taxon>Ascomycota</taxon>
        <taxon>Pezizomycotina</taxon>
        <taxon>Leotiomycetes</taxon>
        <taxon>Helotiales</taxon>
        <taxon>Sclerotiniaceae</taxon>
        <taxon>Monilinia</taxon>
    </lineage>
</organism>
<proteinExistence type="predicted"/>
<name>A0A395IPP1_9HELO</name>
<dbReference type="InterPro" id="IPR054464">
    <property type="entry name" value="ULD_fung"/>
</dbReference>
<evidence type="ECO:0000313" key="2">
    <source>
        <dbReference type="EMBL" id="RAL61854.1"/>
    </source>
</evidence>
<gene>
    <name evidence="2" type="ORF">DID88_002917</name>
</gene>
<protein>
    <recommendedName>
        <fullName evidence="1">Ubiquitin-like domain-containing protein</fullName>
    </recommendedName>
</protein>
<feature type="domain" description="Ubiquitin-like" evidence="1">
    <location>
        <begin position="134"/>
        <end position="214"/>
    </location>
</feature>
<evidence type="ECO:0000259" key="1">
    <source>
        <dbReference type="Pfam" id="PF22893"/>
    </source>
</evidence>
<accession>A0A395IPP1</accession>
<dbReference type="Pfam" id="PF22893">
    <property type="entry name" value="ULD_2"/>
    <property type="match status" value="1"/>
</dbReference>